<evidence type="ECO:0000313" key="1">
    <source>
        <dbReference type="EMBL" id="KAB2701329.1"/>
    </source>
</evidence>
<dbReference type="Proteomes" id="UP000435957">
    <property type="component" value="Unassembled WGS sequence"/>
</dbReference>
<proteinExistence type="predicted"/>
<accession>A0AB34DGD2</accession>
<organism evidence="1 2">
    <name type="scientific">Brucella lupini</name>
    <dbReference type="NCBI Taxonomy" id="255457"/>
    <lineage>
        <taxon>Bacteria</taxon>
        <taxon>Pseudomonadati</taxon>
        <taxon>Pseudomonadota</taxon>
        <taxon>Alphaproteobacteria</taxon>
        <taxon>Hyphomicrobiales</taxon>
        <taxon>Brucellaceae</taxon>
        <taxon>Brucella/Ochrobactrum group</taxon>
        <taxon>Brucella</taxon>
    </lineage>
</organism>
<dbReference type="EMBL" id="WBWF01000027">
    <property type="protein sequence ID" value="KAB2701329.1"/>
    <property type="molecule type" value="Genomic_DNA"/>
</dbReference>
<dbReference type="AlphaFoldDB" id="A0AB34DGD2"/>
<reference evidence="1 2" key="1">
    <citation type="submission" date="2019-09" db="EMBL/GenBank/DDBJ databases">
        <title>Taxonomic organization of the family Brucellaceae based on a phylogenomic approach.</title>
        <authorList>
            <person name="Leclercq S."/>
            <person name="Cloeckaert A."/>
            <person name="Zygmunt M.S."/>
        </authorList>
    </citation>
    <scope>NUCLEOTIDE SEQUENCE [LARGE SCALE GENOMIC DNA]</scope>
    <source>
        <strain evidence="1 2">LUP23</strain>
    </source>
</reference>
<name>A0AB34DGD2_9HYPH</name>
<gene>
    <name evidence="1" type="ORF">F9L03_24100</name>
</gene>
<comment type="caution">
    <text evidence="1">The sequence shown here is derived from an EMBL/GenBank/DDBJ whole genome shotgun (WGS) entry which is preliminary data.</text>
</comment>
<sequence length="98" mass="11038">MSNMTLNEFKAWLEGYSEAFTSGAPTAAQWEKIREKLGEVKIVKAEDTIAPLLPRPNRWPEQRYQLLDVRGKEHPSFADPIVSPLLKPQITCTGKALS</sequence>
<keyword evidence="2" id="KW-1185">Reference proteome</keyword>
<evidence type="ECO:0000313" key="2">
    <source>
        <dbReference type="Proteomes" id="UP000435957"/>
    </source>
</evidence>
<protein>
    <submittedName>
        <fullName evidence="1">Uncharacterized protein</fullName>
    </submittedName>
</protein>